<keyword evidence="1" id="KW-0175">Coiled coil</keyword>
<keyword evidence="3" id="KW-0812">Transmembrane</keyword>
<dbReference type="Proteomes" id="UP000237655">
    <property type="component" value="Chromosome"/>
</dbReference>
<feature type="coiled-coil region" evidence="1">
    <location>
        <begin position="164"/>
        <end position="191"/>
    </location>
</feature>
<dbReference type="EMBL" id="CP027665">
    <property type="protein sequence ID" value="AVO39387.1"/>
    <property type="molecule type" value="Genomic_DNA"/>
</dbReference>
<feature type="transmembrane region" description="Helical" evidence="3">
    <location>
        <begin position="128"/>
        <end position="148"/>
    </location>
</feature>
<name>A0A2S0MUB3_9RHOB</name>
<keyword evidence="3" id="KW-0472">Membrane</keyword>
<protein>
    <recommendedName>
        <fullName evidence="6">5-bromo-4-chloroindolyl phosphate hydrolysis protein</fullName>
    </recommendedName>
</protein>
<keyword evidence="5" id="KW-1185">Reference proteome</keyword>
<feature type="transmembrane region" description="Helical" evidence="3">
    <location>
        <begin position="39"/>
        <end position="58"/>
    </location>
</feature>
<gene>
    <name evidence="4" type="ORF">C6Y53_17935</name>
</gene>
<reference evidence="5" key="1">
    <citation type="submission" date="2018-03" db="EMBL/GenBank/DDBJ databases">
        <title>Genomic analysis of the strain SH-1 isolated from shrimp intestine.</title>
        <authorList>
            <person name="Kim Y.-S."/>
            <person name="Kim S.-E."/>
            <person name="Kim K.-H."/>
        </authorList>
    </citation>
    <scope>NUCLEOTIDE SEQUENCE [LARGE SCALE GENOMIC DNA]</scope>
    <source>
        <strain evidence="5">SH-1</strain>
    </source>
</reference>
<accession>A0A2S0MUB3</accession>
<keyword evidence="3" id="KW-1133">Transmembrane helix</keyword>
<feature type="transmembrane region" description="Helical" evidence="3">
    <location>
        <begin position="103"/>
        <end position="122"/>
    </location>
</feature>
<dbReference type="KEGG" id="thas:C6Y53_17935"/>
<evidence type="ECO:0000313" key="5">
    <source>
        <dbReference type="Proteomes" id="UP000237655"/>
    </source>
</evidence>
<dbReference type="AlphaFoldDB" id="A0A2S0MUB3"/>
<evidence type="ECO:0000256" key="1">
    <source>
        <dbReference type="SAM" id="Coils"/>
    </source>
</evidence>
<dbReference type="Pfam" id="PF10112">
    <property type="entry name" value="Halogen_Hydrol"/>
    <property type="match status" value="1"/>
</dbReference>
<dbReference type="InterPro" id="IPR018770">
    <property type="entry name" value="ChloroindolylP_hydrolase"/>
</dbReference>
<feature type="transmembrane region" description="Helical" evidence="3">
    <location>
        <begin position="64"/>
        <end position="82"/>
    </location>
</feature>
<proteinExistence type="predicted"/>
<sequence length="308" mass="33518">MAQRYGGKYSPDGAGTRSDSPAARPPARGQFDGARADPAGLRVNLLFLPPILLLFLSLNDGATGLALGGIGAAMLAGGAFLTREGLRAEAAWAARKVARRPAFPRKIAGSLLTGAGAALAAWLTEPGILAPALYGAAATVLHLLSFGIDPMRDKGMEGIDTFQQDRVARVVDEAEEKLTEMRDAAKRAADREVMARVERFQVAARDLFRTVEEDPRDLTAARKYMTVYLLGARDATVKFADIYSRSRDAQAKTDYLSLLDDLEQNFAARTRKLLLDDRSDLTVEIDVLRDRLQREGVRLDPSAETTER</sequence>
<feature type="region of interest" description="Disordered" evidence="2">
    <location>
        <begin position="1"/>
        <end position="33"/>
    </location>
</feature>
<organism evidence="4 5">
    <name type="scientific">Pukyongiella litopenaei</name>
    <dbReference type="NCBI Taxonomy" id="2605946"/>
    <lineage>
        <taxon>Bacteria</taxon>
        <taxon>Pseudomonadati</taxon>
        <taxon>Pseudomonadota</taxon>
        <taxon>Alphaproteobacteria</taxon>
        <taxon>Rhodobacterales</taxon>
        <taxon>Paracoccaceae</taxon>
        <taxon>Pukyongiella</taxon>
    </lineage>
</organism>
<evidence type="ECO:0008006" key="6">
    <source>
        <dbReference type="Google" id="ProtNLM"/>
    </source>
</evidence>
<evidence type="ECO:0000256" key="2">
    <source>
        <dbReference type="SAM" id="MobiDB-lite"/>
    </source>
</evidence>
<dbReference type="RefSeq" id="WP_106473692.1">
    <property type="nucleotide sequence ID" value="NZ_CP027665.1"/>
</dbReference>
<evidence type="ECO:0000256" key="3">
    <source>
        <dbReference type="SAM" id="Phobius"/>
    </source>
</evidence>
<evidence type="ECO:0000313" key="4">
    <source>
        <dbReference type="EMBL" id="AVO39387.1"/>
    </source>
</evidence>